<evidence type="ECO:0000313" key="2">
    <source>
        <dbReference type="Proteomes" id="UP000229897"/>
    </source>
</evidence>
<protein>
    <recommendedName>
        <fullName evidence="3">PIN domain-containing protein</fullName>
    </recommendedName>
</protein>
<proteinExistence type="predicted"/>
<name>A0A2D2DI06_9BURK</name>
<dbReference type="OrthoDB" id="211933at2"/>
<keyword evidence="2" id="KW-1185">Reference proteome</keyword>
<reference evidence="1" key="1">
    <citation type="submission" date="2017-10" db="EMBL/GenBank/DDBJ databases">
        <title>Massilia psychrophilum sp. nov., a novel purple-pigmented bacterium isolated from Tianshan glacier, Xinjiang Municipality, China.</title>
        <authorList>
            <person name="Wang H."/>
        </authorList>
    </citation>
    <scope>NUCLEOTIDE SEQUENCE [LARGE SCALE GENOMIC DNA]</scope>
    <source>
        <strain evidence="1">B2</strain>
    </source>
</reference>
<accession>A0A2D2DI06</accession>
<organism evidence="1 2">
    <name type="scientific">Massilia violaceinigra</name>
    <dbReference type="NCBI Taxonomy" id="2045208"/>
    <lineage>
        <taxon>Bacteria</taxon>
        <taxon>Pseudomonadati</taxon>
        <taxon>Pseudomonadota</taxon>
        <taxon>Betaproteobacteria</taxon>
        <taxon>Burkholderiales</taxon>
        <taxon>Oxalobacteraceae</taxon>
        <taxon>Telluria group</taxon>
        <taxon>Massilia</taxon>
    </lineage>
</organism>
<dbReference type="AlphaFoldDB" id="A0A2D2DI06"/>
<dbReference type="Proteomes" id="UP000229897">
    <property type="component" value="Chromosome"/>
</dbReference>
<evidence type="ECO:0000313" key="1">
    <source>
        <dbReference type="EMBL" id="ATQ74612.1"/>
    </source>
</evidence>
<gene>
    <name evidence="1" type="ORF">CR152_08830</name>
</gene>
<dbReference type="RefSeq" id="WP_099874587.1">
    <property type="nucleotide sequence ID" value="NZ_CP024608.1"/>
</dbReference>
<evidence type="ECO:0008006" key="3">
    <source>
        <dbReference type="Google" id="ProtNLM"/>
    </source>
</evidence>
<dbReference type="EMBL" id="CP024608">
    <property type="protein sequence ID" value="ATQ74612.1"/>
    <property type="molecule type" value="Genomic_DNA"/>
</dbReference>
<sequence length="234" mass="25543">MVVDHPLSPGGTTHALLDANVLLPPRLSDILFDMCLLGLFSARWSLNIEAEFLRNWSKVALKRGGDTASRTARQAFAEEKKAEKRLACYKGAVAEHAVFGHDHPAMLAKVPSAVDPRDKHVAAAGLVLLDYARQFNEKDKVFIVSSNLRHLAVSDMAQLGVGVVSPGQFIDHLAQADGARVGRALDNCVNSLENPPYTRVLLLDTLLLHGARKTVQHFSREWGVTPASIGARRK</sequence>
<dbReference type="KEGG" id="mass:CR152_08830"/>